<proteinExistence type="inferred from homology"/>
<dbReference type="PANTHER" id="PTHR19856:SF0">
    <property type="entry name" value="WD REPEAT-CONTAINING PROTEIN 1"/>
    <property type="match status" value="1"/>
</dbReference>
<accession>A0AAV9VGF8</accession>
<evidence type="ECO:0000256" key="6">
    <source>
        <dbReference type="ARBA" id="ARBA00038366"/>
    </source>
</evidence>
<comment type="caution">
    <text evidence="9">The sequence shown here is derived from an EMBL/GenBank/DDBJ whole genome shotgun (WGS) entry which is preliminary data.</text>
</comment>
<dbReference type="GO" id="GO:0030864">
    <property type="term" value="C:cortical actin cytoskeleton"/>
    <property type="evidence" value="ECO:0007669"/>
    <property type="project" value="TreeGrafter"/>
</dbReference>
<dbReference type="EMBL" id="JAVHNS010000003">
    <property type="protein sequence ID" value="KAK6360542.1"/>
    <property type="molecule type" value="Genomic_DNA"/>
</dbReference>
<evidence type="ECO:0000259" key="8">
    <source>
        <dbReference type="Pfam" id="PF16755"/>
    </source>
</evidence>
<dbReference type="InterPro" id="IPR015943">
    <property type="entry name" value="WD40/YVTN_repeat-like_dom_sf"/>
</dbReference>
<dbReference type="Pfam" id="PF00400">
    <property type="entry name" value="WD40"/>
    <property type="match status" value="5"/>
</dbReference>
<feature type="repeat" description="WD" evidence="7">
    <location>
        <begin position="548"/>
        <end position="589"/>
    </location>
</feature>
<gene>
    <name evidence="9" type="primary">AIP1_1</name>
    <name evidence="9" type="ORF">TWF730_006683</name>
</gene>
<organism evidence="9 10">
    <name type="scientific">Orbilia blumenaviensis</name>
    <dbReference type="NCBI Taxonomy" id="1796055"/>
    <lineage>
        <taxon>Eukaryota</taxon>
        <taxon>Fungi</taxon>
        <taxon>Dikarya</taxon>
        <taxon>Ascomycota</taxon>
        <taxon>Pezizomycotina</taxon>
        <taxon>Orbiliomycetes</taxon>
        <taxon>Orbiliales</taxon>
        <taxon>Orbiliaceae</taxon>
        <taxon>Orbilia</taxon>
    </lineage>
</organism>
<dbReference type="SMART" id="SM00320">
    <property type="entry name" value="WD40"/>
    <property type="match status" value="10"/>
</dbReference>
<keyword evidence="10" id="KW-1185">Reference proteome</keyword>
<feature type="domain" description="Nucleoporin Nup159/Nup146 N-terminal" evidence="8">
    <location>
        <begin position="501"/>
        <end position="631"/>
    </location>
</feature>
<dbReference type="SUPFAM" id="SSF50978">
    <property type="entry name" value="WD40 repeat-like"/>
    <property type="match status" value="2"/>
</dbReference>
<evidence type="ECO:0000313" key="9">
    <source>
        <dbReference type="EMBL" id="KAK6360542.1"/>
    </source>
</evidence>
<keyword evidence="3 7" id="KW-0853">WD repeat</keyword>
<dbReference type="PRINTS" id="PR00320">
    <property type="entry name" value="GPROTEINBRPT"/>
</dbReference>
<dbReference type="GO" id="GO:0051015">
    <property type="term" value="F:actin filament binding"/>
    <property type="evidence" value="ECO:0007669"/>
    <property type="project" value="TreeGrafter"/>
</dbReference>
<evidence type="ECO:0000256" key="1">
    <source>
        <dbReference type="ARBA" id="ARBA00004123"/>
    </source>
</evidence>
<dbReference type="PANTHER" id="PTHR19856">
    <property type="entry name" value="WD-REPEATCONTAINING PROTEIN WDR1"/>
    <property type="match status" value="1"/>
</dbReference>
<dbReference type="PROSITE" id="PS50082">
    <property type="entry name" value="WD_REPEATS_2"/>
    <property type="match status" value="7"/>
</dbReference>
<feature type="repeat" description="WD" evidence="7">
    <location>
        <begin position="110"/>
        <end position="142"/>
    </location>
</feature>
<dbReference type="FunFam" id="2.130.10.10:FF:000102">
    <property type="entry name" value="Actin-interacting protein 1"/>
    <property type="match status" value="1"/>
</dbReference>
<keyword evidence="5" id="KW-0539">Nucleus</keyword>
<dbReference type="InterPro" id="IPR001680">
    <property type="entry name" value="WD40_rpt"/>
</dbReference>
<dbReference type="Gene3D" id="2.130.10.10">
    <property type="entry name" value="YVTN repeat-like/Quinoprotein amine dehydrogenase"/>
    <property type="match status" value="2"/>
</dbReference>
<evidence type="ECO:0000256" key="2">
    <source>
        <dbReference type="ARBA" id="ARBA00022448"/>
    </source>
</evidence>
<dbReference type="Proteomes" id="UP001373714">
    <property type="component" value="Unassembled WGS sequence"/>
</dbReference>
<dbReference type="GO" id="GO:0005634">
    <property type="term" value="C:nucleus"/>
    <property type="evidence" value="ECO:0007669"/>
    <property type="project" value="UniProtKB-SubCell"/>
</dbReference>
<feature type="repeat" description="WD" evidence="7">
    <location>
        <begin position="634"/>
        <end position="669"/>
    </location>
</feature>
<dbReference type="GO" id="GO:0030042">
    <property type="term" value="P:actin filament depolymerization"/>
    <property type="evidence" value="ECO:0007669"/>
    <property type="project" value="TreeGrafter"/>
</dbReference>
<evidence type="ECO:0000256" key="5">
    <source>
        <dbReference type="ARBA" id="ARBA00023242"/>
    </source>
</evidence>
<dbReference type="SUPFAM" id="SSF82171">
    <property type="entry name" value="DPP6 N-terminal domain-like"/>
    <property type="match status" value="1"/>
</dbReference>
<dbReference type="InterPro" id="IPR020472">
    <property type="entry name" value="WD40_PAC1"/>
</dbReference>
<dbReference type="InterPro" id="IPR036322">
    <property type="entry name" value="WD40_repeat_dom_sf"/>
</dbReference>
<evidence type="ECO:0000256" key="3">
    <source>
        <dbReference type="ARBA" id="ARBA00022574"/>
    </source>
</evidence>
<dbReference type="PROSITE" id="PS50294">
    <property type="entry name" value="WD_REPEATS_REGION"/>
    <property type="match status" value="5"/>
</dbReference>
<comment type="subcellular location">
    <subcellularLocation>
        <location evidence="1">Nucleus</location>
    </subcellularLocation>
</comment>
<dbReference type="FunFam" id="2.130.10.10:FF:000167">
    <property type="entry name" value="Actin-interacting protein 1"/>
    <property type="match status" value="1"/>
</dbReference>
<protein>
    <submittedName>
        <fullName evidence="9">WD40 repeat-like protein</fullName>
    </submittedName>
</protein>
<evidence type="ECO:0000256" key="4">
    <source>
        <dbReference type="ARBA" id="ARBA00022737"/>
    </source>
</evidence>
<sequence>MTDGAQTGRQLPNQHRSQNAAIAWASPYPSNPTTDPQYLAPIKTIIHTPTATASYDMSIKRQSIWASNPTTARGQPTHLSSNPNGTKIAYASNKSVFLRDIDTPADSIQYTGHTANTTVARFAPSGYYVASGDAAGMVRVWDCVGEELITKGEFPIINGRINDIAWDSESKRIISVGDGKERYGHCMTWDTGNSIGEISGHSNVVNTVSIKPTRPYRAATGGDDNSIVFYHGPPFKFNNVQRGQHTNFVQGLAFSPDGNHLVSVGSDKKIFLWDGKTGELVSEIKESDKGHTGGIYGISWNSDAKRFVTASADRTVKIWDLEAQKVLKSWSFGDAGSILDQQTGVVWPNRSDGLIISISNSGDLNYLDERADNQVKVVSGHQRSITGLGVEPNGKTIWTGSYEGRVCSWDLASGTAYVPESQTHTNQVTNFAADEGRMYSIAMDDTLRTIDTGVRDFTGSIINTDGQPRGMAYASDKSAVFVATLAEIGVFKNGKKVTSTPIKDYTPTSVSYSPSTNILAVGAENNNIYIYQLSKSDDDVPASPSSILKSSRASISALSFAPNSALLAAGDSSGKIVLYDASTGEIKTTRWAFHTGRVKSIAWNKAGTHVVSGSLDTNVIVYSAGNYAKNVKALGAHKEGCNAVEWIDDSTVVSAGADGCVKVWAVTAP</sequence>
<dbReference type="Pfam" id="PF16755">
    <property type="entry name" value="Beta-prop_NUP159_NUP214"/>
    <property type="match status" value="1"/>
</dbReference>
<dbReference type="AlphaFoldDB" id="A0AAV9VGF8"/>
<reference evidence="9 10" key="1">
    <citation type="submission" date="2019-10" db="EMBL/GenBank/DDBJ databases">
        <authorList>
            <person name="Palmer J.M."/>
        </authorList>
    </citation>
    <scope>NUCLEOTIDE SEQUENCE [LARGE SCALE GENOMIC DNA]</scope>
    <source>
        <strain evidence="9 10">TWF730</strain>
    </source>
</reference>
<dbReference type="InterPro" id="IPR039462">
    <property type="entry name" value="Nup159/Nup146_N"/>
</dbReference>
<keyword evidence="4" id="KW-0677">Repeat</keyword>
<keyword evidence="2" id="KW-0813">Transport</keyword>
<feature type="repeat" description="WD" evidence="7">
    <location>
        <begin position="242"/>
        <end position="283"/>
    </location>
</feature>
<name>A0AAV9VGF8_9PEZI</name>
<evidence type="ECO:0000313" key="10">
    <source>
        <dbReference type="Proteomes" id="UP001373714"/>
    </source>
</evidence>
<feature type="repeat" description="WD" evidence="7">
    <location>
        <begin position="378"/>
        <end position="419"/>
    </location>
</feature>
<feature type="repeat" description="WD" evidence="7">
    <location>
        <begin position="288"/>
        <end position="329"/>
    </location>
</feature>
<feature type="repeat" description="WD" evidence="7">
    <location>
        <begin position="591"/>
        <end position="623"/>
    </location>
</feature>
<evidence type="ECO:0000256" key="7">
    <source>
        <dbReference type="PROSITE-ProRule" id="PRU00221"/>
    </source>
</evidence>
<comment type="similarity">
    <text evidence="6">Belongs to the WD repeat AIP1 family.</text>
</comment>
<dbReference type="CDD" id="cd00200">
    <property type="entry name" value="WD40"/>
    <property type="match status" value="1"/>
</dbReference>